<dbReference type="AlphaFoldDB" id="A0A2P2ITD6"/>
<dbReference type="GO" id="GO:0003714">
    <property type="term" value="F:transcription corepressor activity"/>
    <property type="evidence" value="ECO:0007669"/>
    <property type="project" value="InterPro"/>
</dbReference>
<dbReference type="GO" id="GO:0006351">
    <property type="term" value="P:DNA-templated transcription"/>
    <property type="evidence" value="ECO:0007669"/>
    <property type="project" value="InterPro"/>
</dbReference>
<protein>
    <submittedName>
        <fullName evidence="1">Uncharacterized protein</fullName>
    </submittedName>
</protein>
<proteinExistence type="predicted"/>
<accession>A0A2P2ITD6</accession>
<dbReference type="PANTHER" id="PTHR21243">
    <property type="entry name" value="PROTEIN SCAI"/>
    <property type="match status" value="1"/>
</dbReference>
<dbReference type="Pfam" id="PF12070">
    <property type="entry name" value="SCAI"/>
    <property type="match status" value="1"/>
</dbReference>
<evidence type="ECO:0000313" key="1">
    <source>
        <dbReference type="EMBL" id="MBW84492.1"/>
    </source>
</evidence>
<name>A0A2P2ITD6_RHIMU</name>
<organism evidence="1">
    <name type="scientific">Rhizophora mucronata</name>
    <name type="common">Asiatic mangrove</name>
    <dbReference type="NCBI Taxonomy" id="61149"/>
    <lineage>
        <taxon>Eukaryota</taxon>
        <taxon>Viridiplantae</taxon>
        <taxon>Streptophyta</taxon>
        <taxon>Embryophyta</taxon>
        <taxon>Tracheophyta</taxon>
        <taxon>Spermatophyta</taxon>
        <taxon>Magnoliopsida</taxon>
        <taxon>eudicotyledons</taxon>
        <taxon>Gunneridae</taxon>
        <taxon>Pentapetalae</taxon>
        <taxon>rosids</taxon>
        <taxon>fabids</taxon>
        <taxon>Malpighiales</taxon>
        <taxon>Rhizophoraceae</taxon>
        <taxon>Rhizophora</taxon>
    </lineage>
</organism>
<dbReference type="InterPro" id="IPR022709">
    <property type="entry name" value="SCAI"/>
</dbReference>
<sequence>MERSRGPRKPSKNKVVSVASSGMNCLAPEPESHVNKKEESSDYFDNYLWLGPKGDGGQNTLYPGDLVPFTRRPLFLIIDSDNSHAFKAGLAWCRNRRGSCLATFPFKAIIQEP</sequence>
<reference evidence="1" key="1">
    <citation type="submission" date="2018-02" db="EMBL/GenBank/DDBJ databases">
        <title>Rhizophora mucronata_Transcriptome.</title>
        <authorList>
            <person name="Meera S.P."/>
            <person name="Sreeshan A."/>
            <person name="Augustine A."/>
        </authorList>
    </citation>
    <scope>NUCLEOTIDE SEQUENCE</scope>
    <source>
        <tissue evidence="1">Leaf</tissue>
    </source>
</reference>
<dbReference type="EMBL" id="GGEC01004009">
    <property type="protein sequence ID" value="MBW84492.1"/>
    <property type="molecule type" value="Transcribed_RNA"/>
</dbReference>